<name>A0A2G5K629_9RHOB</name>
<protein>
    <recommendedName>
        <fullName evidence="4">Lipoprotein</fullName>
    </recommendedName>
</protein>
<dbReference type="PROSITE" id="PS51257">
    <property type="entry name" value="PROKAR_LIPOPROTEIN"/>
    <property type="match status" value="1"/>
</dbReference>
<keyword evidence="3" id="KW-1185">Reference proteome</keyword>
<dbReference type="EMBL" id="MDGM01000012">
    <property type="protein sequence ID" value="PIB24885.1"/>
    <property type="molecule type" value="Genomic_DNA"/>
</dbReference>
<accession>A0A2G5K629</accession>
<dbReference type="AlphaFoldDB" id="A0A2G5K629"/>
<dbReference type="Proteomes" id="UP000231516">
    <property type="component" value="Unassembled WGS sequence"/>
</dbReference>
<feature type="region of interest" description="Disordered" evidence="1">
    <location>
        <begin position="32"/>
        <end position="54"/>
    </location>
</feature>
<evidence type="ECO:0000313" key="2">
    <source>
        <dbReference type="EMBL" id="PIB24885.1"/>
    </source>
</evidence>
<dbReference type="OrthoDB" id="7773807at2"/>
<feature type="compositionally biased region" description="Gly residues" evidence="1">
    <location>
        <begin position="39"/>
        <end position="54"/>
    </location>
</feature>
<evidence type="ECO:0000256" key="1">
    <source>
        <dbReference type="SAM" id="MobiDB-lite"/>
    </source>
</evidence>
<proteinExistence type="predicted"/>
<evidence type="ECO:0000313" key="3">
    <source>
        <dbReference type="Proteomes" id="UP000231516"/>
    </source>
</evidence>
<organism evidence="2 3">
    <name type="scientific">Paramylibacter kogurei</name>
    <dbReference type="NCBI Taxonomy" id="1889778"/>
    <lineage>
        <taxon>Bacteria</taxon>
        <taxon>Pseudomonadati</taxon>
        <taxon>Pseudomonadota</taxon>
        <taxon>Alphaproteobacteria</taxon>
        <taxon>Rhodobacterales</taxon>
        <taxon>Paracoccaceae</taxon>
        <taxon>Paramylibacter</taxon>
    </lineage>
</organism>
<evidence type="ECO:0008006" key="4">
    <source>
        <dbReference type="Google" id="ProtNLM"/>
    </source>
</evidence>
<reference evidence="2 3" key="1">
    <citation type="submission" date="2016-08" db="EMBL/GenBank/DDBJ databases">
        <title>Draft genome of Amylibacter sp. strain 4G11.</title>
        <authorList>
            <person name="Wong S.-K."/>
            <person name="Hamasaki K."/>
            <person name="Yoshizawa S."/>
        </authorList>
    </citation>
    <scope>NUCLEOTIDE SEQUENCE [LARGE SCALE GENOMIC DNA]</scope>
    <source>
        <strain evidence="2 3">4G11</strain>
    </source>
</reference>
<comment type="caution">
    <text evidence="2">The sequence shown here is derived from an EMBL/GenBank/DDBJ whole genome shotgun (WGS) entry which is preliminary data.</text>
</comment>
<gene>
    <name evidence="2" type="ORF">BFP76_06905</name>
</gene>
<dbReference type="RefSeq" id="WP_099593638.1">
    <property type="nucleotide sequence ID" value="NZ_MDGM01000012.1"/>
</dbReference>
<sequence>MQNTAQKLFSTAIIGALLASCSVFDGARNSSGNSAGSSAGSGGSVGSGSIGSGSFGNKRSDEEIGAAKTAVVDNRGLVPVIKSAKLDRTKDGYILRVIGGVDRTGYYDVELVARNFGEDDENGALIYDFRANVPNPGIDVPTERSKEIYAGVFIPIDTYLQANTISVQALQNNLRVTR</sequence>